<dbReference type="Proteomes" id="UP000602057">
    <property type="component" value="Unassembled WGS sequence"/>
</dbReference>
<dbReference type="InterPro" id="IPR036907">
    <property type="entry name" value="5'-Nucleotdase_C_sf"/>
</dbReference>
<evidence type="ECO:0000313" key="3">
    <source>
        <dbReference type="Proteomes" id="UP000602057"/>
    </source>
</evidence>
<dbReference type="PANTHER" id="PTHR11575">
    <property type="entry name" value="5'-NUCLEOTIDASE-RELATED"/>
    <property type="match status" value="1"/>
</dbReference>
<sequence length="253" mass="29027">MRFTFLIYLLYISLFLSCKQPEYHLKKIEGKLIPISDTLSEIQKIDSFIAPFRAHINRDLDSVLAYSAGTYSRDDGQLNTPIGNLMADMIYEQANPVFKSRTGKDIDMVLLSYGGVRTIVSKGDITTRTAFELMPFENTIYVVAMNASQINTMIQYLCKAKKAHPFSKLKLTVDQDYQIINATIKNQPIDQNKIYYVATHDYLYNGGDNMTFFKPNDSLYKLNYKVRNALIDYLKKVDTISPSIDDRFTQLTL</sequence>
<dbReference type="PRINTS" id="PR01607">
    <property type="entry name" value="APYRASEFAMLY"/>
</dbReference>
<dbReference type="EMBL" id="JACVXC010000003">
    <property type="protein sequence ID" value="MBD0835951.1"/>
    <property type="molecule type" value="Genomic_DNA"/>
</dbReference>
<accession>A0A8J6UKT4</accession>
<dbReference type="Gene3D" id="3.90.780.10">
    <property type="entry name" value="5'-Nucleotidase, C-terminal domain"/>
    <property type="match status" value="1"/>
</dbReference>
<keyword evidence="3" id="KW-1185">Reference proteome</keyword>
<reference evidence="2" key="2">
    <citation type="submission" date="2020-09" db="EMBL/GenBank/DDBJ databases">
        <authorList>
            <person name="Wu Z."/>
        </authorList>
    </citation>
    <scope>NUCLEOTIDE SEQUENCE</scope>
    <source>
        <strain evidence="2">SC17</strain>
    </source>
</reference>
<comment type="caution">
    <text evidence="2">The sequence shown here is derived from an EMBL/GenBank/DDBJ whole genome shotgun (WGS) entry which is preliminary data.</text>
</comment>
<dbReference type="InterPro" id="IPR008334">
    <property type="entry name" value="5'-Nucleotdase_C"/>
</dbReference>
<organism evidence="2 3">
    <name type="scientific">Aestuariibaculum suncheonense</name>
    <dbReference type="NCBI Taxonomy" id="1028745"/>
    <lineage>
        <taxon>Bacteria</taxon>
        <taxon>Pseudomonadati</taxon>
        <taxon>Bacteroidota</taxon>
        <taxon>Flavobacteriia</taxon>
        <taxon>Flavobacteriales</taxon>
        <taxon>Flavobacteriaceae</taxon>
    </lineage>
</organism>
<dbReference type="SUPFAM" id="SSF55816">
    <property type="entry name" value="5'-nucleotidase (syn. UDP-sugar hydrolase), C-terminal domain"/>
    <property type="match status" value="1"/>
</dbReference>
<reference evidence="2" key="1">
    <citation type="journal article" date="2013" name="Int. J. Syst. Evol. Microbiol.">
        <title>Aestuariibaculum suncheonense gen. nov., sp. nov., a marine bacterium of the family Flavobacteriaceae isolated from a tidal flat and emended descriptions of the genera Gaetbulibacter and Tamlana.</title>
        <authorList>
            <person name="Jeong S.H."/>
            <person name="Park M.S."/>
            <person name="Jin H.M."/>
            <person name="Lee K."/>
            <person name="Park W."/>
            <person name="Jeon C.O."/>
        </authorList>
    </citation>
    <scope>NUCLEOTIDE SEQUENCE</scope>
    <source>
        <strain evidence="2">SC17</strain>
    </source>
</reference>
<dbReference type="InterPro" id="IPR006179">
    <property type="entry name" value="5_nucleotidase/apyrase"/>
</dbReference>
<dbReference type="PROSITE" id="PS51257">
    <property type="entry name" value="PROKAR_LIPOPROTEIN"/>
    <property type="match status" value="1"/>
</dbReference>
<dbReference type="PANTHER" id="PTHR11575:SF24">
    <property type="entry name" value="5'-NUCLEOTIDASE"/>
    <property type="match status" value="1"/>
</dbReference>
<dbReference type="GO" id="GO:0009166">
    <property type="term" value="P:nucleotide catabolic process"/>
    <property type="evidence" value="ECO:0007669"/>
    <property type="project" value="InterPro"/>
</dbReference>
<name>A0A8J6UKT4_9FLAO</name>
<protein>
    <submittedName>
        <fullName evidence="2">5'-nucleotidase C-terminal domain-containing protein</fullName>
    </submittedName>
</protein>
<dbReference type="GO" id="GO:0030288">
    <property type="term" value="C:outer membrane-bounded periplasmic space"/>
    <property type="evidence" value="ECO:0007669"/>
    <property type="project" value="TreeGrafter"/>
</dbReference>
<feature type="domain" description="5'-Nucleotidase C-terminal" evidence="1">
    <location>
        <begin position="71"/>
        <end position="214"/>
    </location>
</feature>
<dbReference type="Pfam" id="PF02872">
    <property type="entry name" value="5_nucleotid_C"/>
    <property type="match status" value="1"/>
</dbReference>
<dbReference type="AlphaFoldDB" id="A0A8J6UKT4"/>
<evidence type="ECO:0000313" key="2">
    <source>
        <dbReference type="EMBL" id="MBD0835951.1"/>
    </source>
</evidence>
<gene>
    <name evidence="2" type="ORF">ICJ84_10920</name>
</gene>
<evidence type="ECO:0000259" key="1">
    <source>
        <dbReference type="Pfam" id="PF02872"/>
    </source>
</evidence>
<proteinExistence type="predicted"/>
<dbReference type="GO" id="GO:0016787">
    <property type="term" value="F:hydrolase activity"/>
    <property type="evidence" value="ECO:0007669"/>
    <property type="project" value="InterPro"/>
</dbReference>